<proteinExistence type="predicted"/>
<feature type="domain" description="4Fe-4S ferredoxin-type" evidence="5">
    <location>
        <begin position="74"/>
        <end position="117"/>
    </location>
</feature>
<dbReference type="InterPro" id="IPR017896">
    <property type="entry name" value="4Fe4S_Fe-S-bd"/>
</dbReference>
<sequence length="480" mass="52179">MKEEILIRRSPGAVGRAGSVRGRWDITATPVLGRLLRSPVPLTALRLVVLSLLILGIVHGLSRPDSRSGLTLLLFWGLFWPLLTVLVTPTLGNVFCAICPHGFVGRWLTRVGLKRRFPAMLRGGGIGLLVLVLGYWFIHYTMPGALTRSTVVTAWYFLGFTVLAFVSFYVFSGMSYCKHLCPLGRLLAVHGKLGAMQITTESRDCGSCRDFDCAKTCTYKLSPFRFEANNNMEQCTLCMDCVQACDSVRVQMRLPGTALVNPIRRGGSSDYWVLLMILAVAGVAVQMLHGLQHSGLSDHLPWNVAGAWLQGALHVSPEAFNIGRFLGFALAIVLTLGAARIGYGRAARIAGVAPDALRQTLVYGLTPVAILGLVPHTVTRFVTRDAHALVNEFAGLAGSTLSLEPLASRGDPWLGYLALIAYLGMAWSLALTWKRAGLLVSDAGLRLKVSLWAAAPILVYIAIFAFKLWALSTYGTAHHH</sequence>
<dbReference type="SUPFAM" id="SSF54862">
    <property type="entry name" value="4Fe-4S ferredoxins"/>
    <property type="match status" value="1"/>
</dbReference>
<comment type="caution">
    <text evidence="6">The sequence shown here is derived from an EMBL/GenBank/DDBJ whole genome shotgun (WGS) entry which is preliminary data.</text>
</comment>
<feature type="transmembrane region" description="Helical" evidence="4">
    <location>
        <begin position="73"/>
        <end position="98"/>
    </location>
</feature>
<dbReference type="Proteomes" id="UP000189462">
    <property type="component" value="Unassembled WGS sequence"/>
</dbReference>
<dbReference type="InterPro" id="IPR052378">
    <property type="entry name" value="NosR_regulator"/>
</dbReference>
<feature type="transmembrane region" description="Helical" evidence="4">
    <location>
        <begin position="271"/>
        <end position="291"/>
    </location>
</feature>
<feature type="transmembrane region" description="Helical" evidence="4">
    <location>
        <begin position="360"/>
        <end position="378"/>
    </location>
</feature>
<feature type="transmembrane region" description="Helical" evidence="4">
    <location>
        <begin position="413"/>
        <end position="433"/>
    </location>
</feature>
<feature type="transmembrane region" description="Helical" evidence="4">
    <location>
        <begin position="119"/>
        <end position="138"/>
    </location>
</feature>
<feature type="transmembrane region" description="Helical" evidence="4">
    <location>
        <begin position="150"/>
        <end position="171"/>
    </location>
</feature>
<dbReference type="AlphaFoldDB" id="A0A1V3N8L9"/>
<dbReference type="PANTHER" id="PTHR30224">
    <property type="entry name" value="ELECTRON TRANSPORT PROTEIN"/>
    <property type="match status" value="1"/>
</dbReference>
<evidence type="ECO:0000256" key="2">
    <source>
        <dbReference type="ARBA" id="ARBA00022475"/>
    </source>
</evidence>
<keyword evidence="4" id="KW-0812">Transmembrane</keyword>
<organism evidence="6 7">
    <name type="scientific">Thioalkalivibrio denitrificans</name>
    <dbReference type="NCBI Taxonomy" id="108003"/>
    <lineage>
        <taxon>Bacteria</taxon>
        <taxon>Pseudomonadati</taxon>
        <taxon>Pseudomonadota</taxon>
        <taxon>Gammaproteobacteria</taxon>
        <taxon>Chromatiales</taxon>
        <taxon>Ectothiorhodospiraceae</taxon>
        <taxon>Thioalkalivibrio</taxon>
    </lineage>
</organism>
<dbReference type="Pfam" id="PF12801">
    <property type="entry name" value="Fer4_5"/>
    <property type="match status" value="2"/>
</dbReference>
<dbReference type="EMBL" id="MVBK01000138">
    <property type="protein sequence ID" value="OOG21156.1"/>
    <property type="molecule type" value="Genomic_DNA"/>
</dbReference>
<evidence type="ECO:0000313" key="7">
    <source>
        <dbReference type="Proteomes" id="UP000189462"/>
    </source>
</evidence>
<evidence type="ECO:0000256" key="1">
    <source>
        <dbReference type="ARBA" id="ARBA00004236"/>
    </source>
</evidence>
<name>A0A1V3N8L9_9GAMM</name>
<keyword evidence="7" id="KW-1185">Reference proteome</keyword>
<accession>A0A1V3N8L9</accession>
<evidence type="ECO:0000256" key="4">
    <source>
        <dbReference type="SAM" id="Phobius"/>
    </source>
</evidence>
<evidence type="ECO:0000313" key="6">
    <source>
        <dbReference type="EMBL" id="OOG21156.1"/>
    </source>
</evidence>
<gene>
    <name evidence="6" type="ORF">B1C78_16615</name>
</gene>
<keyword evidence="2" id="KW-1003">Cell membrane</keyword>
<protein>
    <recommendedName>
        <fullName evidence="5">4Fe-4S ferredoxin-type domain-containing protein</fullName>
    </recommendedName>
</protein>
<evidence type="ECO:0000259" key="5">
    <source>
        <dbReference type="Pfam" id="PF12801"/>
    </source>
</evidence>
<dbReference type="PANTHER" id="PTHR30224:SF4">
    <property type="entry name" value="ELECTRON TRANSPORT PROTEIN YCCM-RELATED"/>
    <property type="match status" value="1"/>
</dbReference>
<comment type="subcellular location">
    <subcellularLocation>
        <location evidence="1">Cell membrane</location>
    </subcellularLocation>
</comment>
<feature type="transmembrane region" description="Helical" evidence="4">
    <location>
        <begin position="445"/>
        <end position="466"/>
    </location>
</feature>
<feature type="domain" description="4Fe-4S ferredoxin-type" evidence="5">
    <location>
        <begin position="156"/>
        <end position="190"/>
    </location>
</feature>
<dbReference type="GO" id="GO:0005886">
    <property type="term" value="C:plasma membrane"/>
    <property type="evidence" value="ECO:0007669"/>
    <property type="project" value="UniProtKB-SubCell"/>
</dbReference>
<feature type="transmembrane region" description="Helical" evidence="4">
    <location>
        <begin position="322"/>
        <end position="339"/>
    </location>
</feature>
<evidence type="ECO:0000256" key="3">
    <source>
        <dbReference type="ARBA" id="ARBA00023136"/>
    </source>
</evidence>
<reference evidence="6 7" key="1">
    <citation type="submission" date="2017-02" db="EMBL/GenBank/DDBJ databases">
        <title>Genomic diversity within the haloalkaliphilic genus Thioalkalivibrio.</title>
        <authorList>
            <person name="Ahn A.-C."/>
            <person name="Meier-Kolthoff J."/>
            <person name="Overmars L."/>
            <person name="Richter M."/>
            <person name="Woyke T."/>
            <person name="Sorokin D.Y."/>
            <person name="Muyzer G."/>
        </authorList>
    </citation>
    <scope>NUCLEOTIDE SEQUENCE [LARGE SCALE GENOMIC DNA]</scope>
    <source>
        <strain evidence="6 7">ALJD</strain>
    </source>
</reference>
<keyword evidence="4" id="KW-1133">Transmembrane helix</keyword>
<keyword evidence="3 4" id="KW-0472">Membrane</keyword>
<dbReference type="RefSeq" id="WP_175628344.1">
    <property type="nucleotide sequence ID" value="NZ_MVBK01000138.1"/>
</dbReference>
<feature type="transmembrane region" description="Helical" evidence="4">
    <location>
        <begin position="44"/>
        <end position="61"/>
    </location>
</feature>
<dbReference type="STRING" id="108003.B1C78_16615"/>